<dbReference type="GO" id="GO:0030425">
    <property type="term" value="C:dendrite"/>
    <property type="evidence" value="ECO:0007669"/>
    <property type="project" value="TreeGrafter"/>
</dbReference>
<evidence type="ECO:0000256" key="6">
    <source>
        <dbReference type="ARBA" id="ARBA00023170"/>
    </source>
</evidence>
<proteinExistence type="inferred from homology"/>
<comment type="subcellular location">
    <subcellularLocation>
        <location evidence="1 8">Cell membrane</location>
        <topology evidence="1 8">Multi-pass membrane protein</topology>
    </subcellularLocation>
</comment>
<dbReference type="GO" id="GO:0050909">
    <property type="term" value="P:sensory perception of taste"/>
    <property type="evidence" value="ECO:0007669"/>
    <property type="project" value="InterPro"/>
</dbReference>
<gene>
    <name evidence="9" type="ORF">G9C98_000856</name>
</gene>
<dbReference type="Pfam" id="PF08395">
    <property type="entry name" value="7tm_7"/>
    <property type="match status" value="1"/>
</dbReference>
<feature type="non-terminal residue" evidence="9">
    <location>
        <position position="1"/>
    </location>
</feature>
<keyword evidence="7 8" id="KW-0807">Transducer</keyword>
<dbReference type="InterPro" id="IPR013604">
    <property type="entry name" value="7TM_chemorcpt"/>
</dbReference>
<name>A0A8J5R5U5_9HYME</name>
<accession>A0A8J5R5U5</accession>
<keyword evidence="4 8" id="KW-1133">Transmembrane helix</keyword>
<dbReference type="Proteomes" id="UP000729913">
    <property type="component" value="Unassembled WGS sequence"/>
</dbReference>
<dbReference type="GO" id="GO:0005886">
    <property type="term" value="C:plasma membrane"/>
    <property type="evidence" value="ECO:0007669"/>
    <property type="project" value="UniProtKB-SubCell"/>
</dbReference>
<dbReference type="OrthoDB" id="6366728at2759"/>
<dbReference type="GO" id="GO:0007165">
    <property type="term" value="P:signal transduction"/>
    <property type="evidence" value="ECO:0007669"/>
    <property type="project" value="UniProtKB-KW"/>
</dbReference>
<evidence type="ECO:0000256" key="5">
    <source>
        <dbReference type="ARBA" id="ARBA00023136"/>
    </source>
</evidence>
<evidence type="ECO:0000256" key="1">
    <source>
        <dbReference type="ARBA" id="ARBA00004651"/>
    </source>
</evidence>
<dbReference type="GO" id="GO:0030424">
    <property type="term" value="C:axon"/>
    <property type="evidence" value="ECO:0007669"/>
    <property type="project" value="TreeGrafter"/>
</dbReference>
<sequence length="392" mass="45989">IKHFKIAGYKYFQYFQYILFKICGLSPWKQEFSAFRKIATEDGSKNLAWNFSHAGSCYNILLFTVIISMTFIEILEKKLEIIENDSMFGEISSKFTIVSMLSASMIFIIYVVRQTILINVNNQFKVLDDELKNCADYSPKYDTNYSIFTFNFLLTSFILAAQVKIIQSVVRTIIWSTPFVISNWVMTQYSLLVFIIEKRFKRINSTISKMGTVNSKISHSRKSVLQDIGRIKLAYIILCDMCDQASNFYGFPTLISIFILSVRSIFTLYYLILNMIRIDEVDFYIDTFVWMYGAFLLRNVIIFTFLTTYVTNTLKENKKTICIINELRDRYFMDEEIEQKLKKFSKNLLYMRVKFTVCDILPLDRNLLAVISGTITTYLMIIIQFRLSSMSY</sequence>
<feature type="transmembrane region" description="Helical" evidence="8">
    <location>
        <begin position="95"/>
        <end position="112"/>
    </location>
</feature>
<evidence type="ECO:0000256" key="2">
    <source>
        <dbReference type="ARBA" id="ARBA00022475"/>
    </source>
</evidence>
<dbReference type="GO" id="GO:0007635">
    <property type="term" value="P:chemosensory behavior"/>
    <property type="evidence" value="ECO:0007669"/>
    <property type="project" value="TreeGrafter"/>
</dbReference>
<reference evidence="9" key="2">
    <citation type="submission" date="2021-04" db="EMBL/GenBank/DDBJ databases">
        <title>Genome-wide patterns of bracovirus chromosomal integration into multiple host tissues during parasitism.</title>
        <authorList>
            <person name="Chebbi M.A.C."/>
        </authorList>
    </citation>
    <scope>NUCLEOTIDE SEQUENCE</scope>
    <source>
        <tissue evidence="9">Whole body</tissue>
    </source>
</reference>
<keyword evidence="3 8" id="KW-0812">Transmembrane</keyword>
<keyword evidence="6 8" id="KW-0675">Receptor</keyword>
<dbReference type="EMBL" id="JAAOIC020000023">
    <property type="protein sequence ID" value="KAG8040285.1"/>
    <property type="molecule type" value="Genomic_DNA"/>
</dbReference>
<evidence type="ECO:0000313" key="10">
    <source>
        <dbReference type="Proteomes" id="UP000729913"/>
    </source>
</evidence>
<evidence type="ECO:0000256" key="8">
    <source>
        <dbReference type="RuleBase" id="RU363108"/>
    </source>
</evidence>
<evidence type="ECO:0000256" key="7">
    <source>
        <dbReference type="ARBA" id="ARBA00023224"/>
    </source>
</evidence>
<feature type="transmembrane region" description="Helical" evidence="8">
    <location>
        <begin position="288"/>
        <end position="310"/>
    </location>
</feature>
<feature type="transmembrane region" description="Helical" evidence="8">
    <location>
        <begin position="367"/>
        <end position="387"/>
    </location>
</feature>
<organism evidence="9 10">
    <name type="scientific">Cotesia typhae</name>
    <dbReference type="NCBI Taxonomy" id="2053667"/>
    <lineage>
        <taxon>Eukaryota</taxon>
        <taxon>Metazoa</taxon>
        <taxon>Ecdysozoa</taxon>
        <taxon>Arthropoda</taxon>
        <taxon>Hexapoda</taxon>
        <taxon>Insecta</taxon>
        <taxon>Pterygota</taxon>
        <taxon>Neoptera</taxon>
        <taxon>Endopterygota</taxon>
        <taxon>Hymenoptera</taxon>
        <taxon>Apocrita</taxon>
        <taxon>Ichneumonoidea</taxon>
        <taxon>Braconidae</taxon>
        <taxon>Microgastrinae</taxon>
        <taxon>Cotesia</taxon>
    </lineage>
</organism>
<dbReference type="PANTHER" id="PTHR21143:SF104">
    <property type="entry name" value="GUSTATORY RECEPTOR 8A-RELATED"/>
    <property type="match status" value="1"/>
</dbReference>
<comment type="function">
    <text evidence="8">Gustatory receptor which mediates acceptance or avoidance behavior, depending on its substrates.</text>
</comment>
<keyword evidence="10" id="KW-1185">Reference proteome</keyword>
<dbReference type="AlphaFoldDB" id="A0A8J5R5U5"/>
<feature type="transmembrane region" description="Helical" evidence="8">
    <location>
        <begin position="254"/>
        <end position="276"/>
    </location>
</feature>
<feature type="transmembrane region" description="Helical" evidence="8">
    <location>
        <begin position="58"/>
        <end position="75"/>
    </location>
</feature>
<keyword evidence="2 8" id="KW-1003">Cell membrane</keyword>
<dbReference type="GO" id="GO:0043025">
    <property type="term" value="C:neuronal cell body"/>
    <property type="evidence" value="ECO:0007669"/>
    <property type="project" value="TreeGrafter"/>
</dbReference>
<protein>
    <recommendedName>
        <fullName evidence="8">Gustatory receptor</fullName>
    </recommendedName>
</protein>
<evidence type="ECO:0000256" key="4">
    <source>
        <dbReference type="ARBA" id="ARBA00022989"/>
    </source>
</evidence>
<evidence type="ECO:0000256" key="3">
    <source>
        <dbReference type="ARBA" id="ARBA00022692"/>
    </source>
</evidence>
<feature type="transmembrane region" description="Helical" evidence="8">
    <location>
        <begin position="173"/>
        <end position="196"/>
    </location>
</feature>
<comment type="caution">
    <text evidence="9">The sequence shown here is derived from an EMBL/GenBank/DDBJ whole genome shotgun (WGS) entry which is preliminary data.</text>
</comment>
<reference evidence="9" key="1">
    <citation type="submission" date="2020-03" db="EMBL/GenBank/DDBJ databases">
        <authorList>
            <person name="Chebbi M.A."/>
            <person name="Drezen J.M."/>
        </authorList>
    </citation>
    <scope>NUCLEOTIDE SEQUENCE</scope>
    <source>
        <tissue evidence="9">Whole body</tissue>
    </source>
</reference>
<comment type="similarity">
    <text evidence="8">Belongs to the insect chemoreceptor superfamily. Gustatory receptor (GR) family.</text>
</comment>
<evidence type="ECO:0000313" key="9">
    <source>
        <dbReference type="EMBL" id="KAG8040285.1"/>
    </source>
</evidence>
<dbReference type="PANTHER" id="PTHR21143">
    <property type="entry name" value="INVERTEBRATE GUSTATORY RECEPTOR"/>
    <property type="match status" value="1"/>
</dbReference>
<dbReference type="GO" id="GO:0008049">
    <property type="term" value="P:male courtship behavior"/>
    <property type="evidence" value="ECO:0007669"/>
    <property type="project" value="TreeGrafter"/>
</dbReference>
<feature type="transmembrane region" description="Helical" evidence="8">
    <location>
        <begin position="145"/>
        <end position="166"/>
    </location>
</feature>
<keyword evidence="5 8" id="KW-0472">Membrane</keyword>